<evidence type="ECO:0000256" key="7">
    <source>
        <dbReference type="ARBA" id="ARBA00023237"/>
    </source>
</evidence>
<dbReference type="KEGG" id="yrh:AABB31_00610"/>
<keyword evidence="7" id="KW-0998">Cell outer membrane</keyword>
<dbReference type="PANTHER" id="PTHR35093:SF8">
    <property type="entry name" value="OUTER MEMBRANE PROTEIN NMB0088-RELATED"/>
    <property type="match status" value="1"/>
</dbReference>
<name>A0AAN0NJ05_9RHOB</name>
<evidence type="ECO:0000256" key="8">
    <source>
        <dbReference type="SAM" id="SignalP"/>
    </source>
</evidence>
<gene>
    <name evidence="9" type="ORF">AABB31_00610</name>
</gene>
<dbReference type="AlphaFoldDB" id="A0AAN0NJ05"/>
<dbReference type="Proteomes" id="UP001470809">
    <property type="component" value="Plasmid pSS1-5"/>
</dbReference>
<sequence length="351" mass="37700">MRRIAQTAFFMATITFGGNAFAAGFELGERTLDPLFEEGGYAEISTFSVDVSVSGTAAGFPTGDVGDDFFTGSLALKNDLSSELSYALIIDQPFARDLTYGVGPFAGTEAHLSSLAVTGYLRYKFENRVSVHAGLRAQWLDGVLSDPTTRIRFSDDWGFGYSLGVAYEIPEIALRASLTYDSAIKTEHNTRFNGASVPGLTNTSIETPQSVNLKFQTGVREDTLVFGGIRWTDWDQVTLDPGNGGGPDQFGFRDGLTYTIGVAHVLNDRWTGFAVAEFERKTNLPASSPIDVDDNSRALTLGAQYVAGNATITGSITYVDLYDRNGSIGGAPVSFSDNNAVALGLKVGWSF</sequence>
<dbReference type="Gene3D" id="2.40.160.60">
    <property type="entry name" value="Outer membrane protein transport protein (OMPP1/FadL/TodX)"/>
    <property type="match status" value="1"/>
</dbReference>
<organism evidence="9 10">
    <name type="scientific">Yoonia rhodophyticola</name>
    <dbReference type="NCBI Taxonomy" id="3137370"/>
    <lineage>
        <taxon>Bacteria</taxon>
        <taxon>Pseudomonadati</taxon>
        <taxon>Pseudomonadota</taxon>
        <taxon>Alphaproteobacteria</taxon>
        <taxon>Rhodobacterales</taxon>
        <taxon>Paracoccaceae</taxon>
        <taxon>Yoonia</taxon>
    </lineage>
</organism>
<evidence type="ECO:0000256" key="3">
    <source>
        <dbReference type="ARBA" id="ARBA00022452"/>
    </source>
</evidence>
<dbReference type="GO" id="GO:0015483">
    <property type="term" value="F:long-chain fatty acid transporting porin activity"/>
    <property type="evidence" value="ECO:0007669"/>
    <property type="project" value="TreeGrafter"/>
</dbReference>
<accession>A0AAN0NJ05</accession>
<evidence type="ECO:0000256" key="2">
    <source>
        <dbReference type="ARBA" id="ARBA00008163"/>
    </source>
</evidence>
<evidence type="ECO:0000256" key="4">
    <source>
        <dbReference type="ARBA" id="ARBA00022692"/>
    </source>
</evidence>
<feature type="chain" id="PRO_5042860241" evidence="8">
    <location>
        <begin position="23"/>
        <end position="351"/>
    </location>
</feature>
<dbReference type="SUPFAM" id="SSF56935">
    <property type="entry name" value="Porins"/>
    <property type="match status" value="1"/>
</dbReference>
<evidence type="ECO:0000313" key="9">
    <source>
        <dbReference type="EMBL" id="WZU65652.1"/>
    </source>
</evidence>
<dbReference type="InterPro" id="IPR005017">
    <property type="entry name" value="OMPP1/FadL/TodX"/>
</dbReference>
<keyword evidence="3" id="KW-1134">Transmembrane beta strand</keyword>
<evidence type="ECO:0000256" key="6">
    <source>
        <dbReference type="ARBA" id="ARBA00023136"/>
    </source>
</evidence>
<dbReference type="GO" id="GO:0009279">
    <property type="term" value="C:cell outer membrane"/>
    <property type="evidence" value="ECO:0007669"/>
    <property type="project" value="UniProtKB-SubCell"/>
</dbReference>
<comment type="similarity">
    <text evidence="2">Belongs to the OmpP1/FadL family.</text>
</comment>
<keyword evidence="9" id="KW-0614">Plasmid</keyword>
<proteinExistence type="inferred from homology"/>
<dbReference type="EMBL" id="CP151764">
    <property type="protein sequence ID" value="WZU65652.1"/>
    <property type="molecule type" value="Genomic_DNA"/>
</dbReference>
<evidence type="ECO:0000313" key="10">
    <source>
        <dbReference type="Proteomes" id="UP001470809"/>
    </source>
</evidence>
<evidence type="ECO:0000256" key="1">
    <source>
        <dbReference type="ARBA" id="ARBA00004571"/>
    </source>
</evidence>
<keyword evidence="5 8" id="KW-0732">Signal</keyword>
<protein>
    <submittedName>
        <fullName evidence="9">OmpP1/FadL family transporter</fullName>
    </submittedName>
</protein>
<reference evidence="9" key="1">
    <citation type="submission" date="2024-08" db="EMBL/GenBank/DDBJ databases">
        <title>Phylogenomic analyses of a clade within the roseobacter group suggest taxonomic reassignments of species of the genera Aestuariivita, Citreicella, Loktanella, Nautella, Pelagibaca, Ruegeria, Thalassobius, Thiobacimonas and Tropicibacter, and the proposal o.</title>
        <authorList>
            <person name="Jeon C.O."/>
        </authorList>
    </citation>
    <scope>NUCLEOTIDE SEQUENCE</scope>
    <source>
        <strain evidence="9">SS1-5</strain>
        <plasmid evidence="9">pSS1-5</plasmid>
    </source>
</reference>
<keyword evidence="4" id="KW-0812">Transmembrane</keyword>
<comment type="subcellular location">
    <subcellularLocation>
        <location evidence="1">Cell outer membrane</location>
        <topology evidence="1">Multi-pass membrane protein</topology>
    </subcellularLocation>
</comment>
<evidence type="ECO:0000256" key="5">
    <source>
        <dbReference type="ARBA" id="ARBA00022729"/>
    </source>
</evidence>
<keyword evidence="10" id="KW-1185">Reference proteome</keyword>
<feature type="signal peptide" evidence="8">
    <location>
        <begin position="1"/>
        <end position="22"/>
    </location>
</feature>
<dbReference type="RefSeq" id="WP_342074994.1">
    <property type="nucleotide sequence ID" value="NZ_CP151764.2"/>
</dbReference>
<dbReference type="PANTHER" id="PTHR35093">
    <property type="entry name" value="OUTER MEMBRANE PROTEIN NMB0088-RELATED"/>
    <property type="match status" value="1"/>
</dbReference>
<keyword evidence="6" id="KW-0472">Membrane</keyword>
<geneLocation type="plasmid" evidence="9 10">
    <name>pSS1-5</name>
</geneLocation>